<dbReference type="SUPFAM" id="SSF51182">
    <property type="entry name" value="RmlC-like cupins"/>
    <property type="match status" value="1"/>
</dbReference>
<dbReference type="PANTHER" id="PTHR40112">
    <property type="entry name" value="H2HPP ISOMERASE"/>
    <property type="match status" value="1"/>
</dbReference>
<sequence length="115" mass="12570">MPFLQLTDVPVTDIIEGYHAQFIHTDSMTFSFIDVDANKALPLHSHPHEQVSQVISGKFELTVDGVSKVLEPGDVAVIPSNVVHGGVAITDCKLLDVFTPVREDYLQKSLAATKK</sequence>
<dbReference type="InterPro" id="IPR011051">
    <property type="entry name" value="RmlC_Cupin_sf"/>
</dbReference>
<name>A0ABV8Q2L8_9BACT</name>
<dbReference type="PIRSF" id="PIRSF029883">
    <property type="entry name" value="KdgF"/>
    <property type="match status" value="1"/>
</dbReference>
<gene>
    <name evidence="2" type="ORF">ACFOW1_15955</name>
</gene>
<dbReference type="EMBL" id="JBHSDC010000029">
    <property type="protein sequence ID" value="MFC4233395.1"/>
    <property type="molecule type" value="Genomic_DNA"/>
</dbReference>
<evidence type="ECO:0000259" key="1">
    <source>
        <dbReference type="Pfam" id="PF07883"/>
    </source>
</evidence>
<organism evidence="2 3">
    <name type="scientific">Parasediminibacterium paludis</name>
    <dbReference type="NCBI Taxonomy" id="908966"/>
    <lineage>
        <taxon>Bacteria</taxon>
        <taxon>Pseudomonadati</taxon>
        <taxon>Bacteroidota</taxon>
        <taxon>Chitinophagia</taxon>
        <taxon>Chitinophagales</taxon>
        <taxon>Chitinophagaceae</taxon>
        <taxon>Parasediminibacterium</taxon>
    </lineage>
</organism>
<feature type="domain" description="Cupin type-2" evidence="1">
    <location>
        <begin position="35"/>
        <end position="98"/>
    </location>
</feature>
<dbReference type="InterPro" id="IPR052535">
    <property type="entry name" value="Bacilysin_H2HPP_isomerase"/>
</dbReference>
<protein>
    <submittedName>
        <fullName evidence="2">Cupin domain-containing protein</fullName>
    </submittedName>
</protein>
<dbReference type="Pfam" id="PF07883">
    <property type="entry name" value="Cupin_2"/>
    <property type="match status" value="1"/>
</dbReference>
<dbReference type="RefSeq" id="WP_379015655.1">
    <property type="nucleotide sequence ID" value="NZ_JBHSDC010000029.1"/>
</dbReference>
<dbReference type="InterPro" id="IPR014710">
    <property type="entry name" value="RmlC-like_jellyroll"/>
</dbReference>
<dbReference type="PANTHER" id="PTHR40112:SF1">
    <property type="entry name" value="H2HPP ISOMERASE"/>
    <property type="match status" value="1"/>
</dbReference>
<dbReference type="CDD" id="cd02238">
    <property type="entry name" value="cupin_KdgF"/>
    <property type="match status" value="1"/>
</dbReference>
<proteinExistence type="predicted"/>
<dbReference type="InterPro" id="IPR025499">
    <property type="entry name" value="KdgF"/>
</dbReference>
<comment type="caution">
    <text evidence="2">The sequence shown here is derived from an EMBL/GenBank/DDBJ whole genome shotgun (WGS) entry which is preliminary data.</text>
</comment>
<reference evidence="3" key="1">
    <citation type="journal article" date="2019" name="Int. J. Syst. Evol. Microbiol.">
        <title>The Global Catalogue of Microorganisms (GCM) 10K type strain sequencing project: providing services to taxonomists for standard genome sequencing and annotation.</title>
        <authorList>
            <consortium name="The Broad Institute Genomics Platform"/>
            <consortium name="The Broad Institute Genome Sequencing Center for Infectious Disease"/>
            <person name="Wu L."/>
            <person name="Ma J."/>
        </authorList>
    </citation>
    <scope>NUCLEOTIDE SEQUENCE [LARGE SCALE GENOMIC DNA]</scope>
    <source>
        <strain evidence="3">CECT 8010</strain>
    </source>
</reference>
<dbReference type="InterPro" id="IPR013096">
    <property type="entry name" value="Cupin_2"/>
</dbReference>
<dbReference type="Proteomes" id="UP001595906">
    <property type="component" value="Unassembled WGS sequence"/>
</dbReference>
<evidence type="ECO:0000313" key="3">
    <source>
        <dbReference type="Proteomes" id="UP001595906"/>
    </source>
</evidence>
<keyword evidence="3" id="KW-1185">Reference proteome</keyword>
<evidence type="ECO:0000313" key="2">
    <source>
        <dbReference type="EMBL" id="MFC4233395.1"/>
    </source>
</evidence>
<dbReference type="Gene3D" id="2.60.120.10">
    <property type="entry name" value="Jelly Rolls"/>
    <property type="match status" value="1"/>
</dbReference>
<accession>A0ABV8Q2L8</accession>